<dbReference type="EMBL" id="VDCQ01000002">
    <property type="protein sequence ID" value="TNJ68071.1"/>
    <property type="molecule type" value="Genomic_DNA"/>
</dbReference>
<comment type="caution">
    <text evidence="3">The sequence shown here is derived from an EMBL/GenBank/DDBJ whole genome shotgun (WGS) entry which is preliminary data.</text>
</comment>
<protein>
    <recommendedName>
        <fullName evidence="2">Activator of Hsp90 ATPase homologue 1/2-like C-terminal domain-containing protein</fullName>
    </recommendedName>
</protein>
<accession>A0A5C4TG99</accession>
<dbReference type="Proteomes" id="UP000307943">
    <property type="component" value="Unassembled WGS sequence"/>
</dbReference>
<evidence type="ECO:0000256" key="1">
    <source>
        <dbReference type="ARBA" id="ARBA00006817"/>
    </source>
</evidence>
<gene>
    <name evidence="3" type="ORF">FE784_02010</name>
</gene>
<evidence type="ECO:0000313" key="4">
    <source>
        <dbReference type="Proteomes" id="UP000307943"/>
    </source>
</evidence>
<dbReference type="AlphaFoldDB" id="A0A5C4TG99"/>
<reference evidence="3 4" key="1">
    <citation type="submission" date="2019-05" db="EMBL/GenBank/DDBJ databases">
        <title>We sequenced the genome of Paenibacillus hemerocallicola KCTC 33185 for further insight into its adaptation and study the phylogeny of Paenibacillus.</title>
        <authorList>
            <person name="Narsing Rao M.P."/>
        </authorList>
    </citation>
    <scope>NUCLEOTIDE SEQUENCE [LARGE SCALE GENOMIC DNA]</scope>
    <source>
        <strain evidence="3 4">KCTC 33185</strain>
    </source>
</reference>
<name>A0A5C4TG99_9BACL</name>
<proteinExistence type="inferred from homology"/>
<dbReference type="Gene3D" id="3.30.530.20">
    <property type="match status" value="1"/>
</dbReference>
<dbReference type="InterPro" id="IPR013538">
    <property type="entry name" value="ASHA1/2-like_C"/>
</dbReference>
<evidence type="ECO:0000259" key="2">
    <source>
        <dbReference type="Pfam" id="PF08327"/>
    </source>
</evidence>
<sequence length="126" mass="14360">MNSFIVIHADIEDVWSALTDENKLTQWYAPGSPWEIPELSAGQKMLFTLMPNRYNNLAEKLPMTLTIGKIDPYREFSFYVDAQQTFISFSLERQQDGIKVMANMGGYDESLANLKALTEGKELPYA</sequence>
<dbReference type="Pfam" id="PF08327">
    <property type="entry name" value="AHSA1"/>
    <property type="match status" value="1"/>
</dbReference>
<dbReference type="OrthoDB" id="2734459at2"/>
<organism evidence="3 4">
    <name type="scientific">Paenibacillus hemerocallicola</name>
    <dbReference type="NCBI Taxonomy" id="1172614"/>
    <lineage>
        <taxon>Bacteria</taxon>
        <taxon>Bacillati</taxon>
        <taxon>Bacillota</taxon>
        <taxon>Bacilli</taxon>
        <taxon>Bacillales</taxon>
        <taxon>Paenibacillaceae</taxon>
        <taxon>Paenibacillus</taxon>
    </lineage>
</organism>
<keyword evidence="4" id="KW-1185">Reference proteome</keyword>
<feature type="domain" description="Activator of Hsp90 ATPase homologue 1/2-like C-terminal" evidence="2">
    <location>
        <begin position="9"/>
        <end position="115"/>
    </location>
</feature>
<dbReference type="SUPFAM" id="SSF55961">
    <property type="entry name" value="Bet v1-like"/>
    <property type="match status" value="1"/>
</dbReference>
<evidence type="ECO:0000313" key="3">
    <source>
        <dbReference type="EMBL" id="TNJ68071.1"/>
    </source>
</evidence>
<dbReference type="InterPro" id="IPR023393">
    <property type="entry name" value="START-like_dom_sf"/>
</dbReference>
<comment type="similarity">
    <text evidence="1">Belongs to the AHA1 family.</text>
</comment>